<feature type="chain" id="PRO_5045652091" evidence="7">
    <location>
        <begin position="18"/>
        <end position="1120"/>
    </location>
</feature>
<reference evidence="10" key="1">
    <citation type="journal article" date="2019" name="Int. J. Syst. Evol. Microbiol.">
        <title>The Global Catalogue of Microorganisms (GCM) 10K type strain sequencing project: providing services to taxonomists for standard genome sequencing and annotation.</title>
        <authorList>
            <consortium name="The Broad Institute Genomics Platform"/>
            <consortium name="The Broad Institute Genome Sequencing Center for Infectious Disease"/>
            <person name="Wu L."/>
            <person name="Ma J."/>
        </authorList>
    </citation>
    <scope>NUCLEOTIDE SEQUENCE [LARGE SCALE GENOMIC DNA]</scope>
    <source>
        <strain evidence="10">KCTC 52237</strain>
    </source>
</reference>
<accession>A0ABV7FF06</accession>
<dbReference type="EMBL" id="JBHRTF010000004">
    <property type="protein sequence ID" value="MFC3116159.1"/>
    <property type="molecule type" value="Genomic_DNA"/>
</dbReference>
<dbReference type="Gene3D" id="2.115.10.20">
    <property type="entry name" value="Glycosyl hydrolase domain, family 43"/>
    <property type="match status" value="1"/>
</dbReference>
<gene>
    <name evidence="9" type="ORF">ACFODX_11370</name>
</gene>
<dbReference type="InterPro" id="IPR046780">
    <property type="entry name" value="aBig_2"/>
</dbReference>
<evidence type="ECO:0000259" key="8">
    <source>
        <dbReference type="SMART" id="SM00560"/>
    </source>
</evidence>
<evidence type="ECO:0000313" key="10">
    <source>
        <dbReference type="Proteomes" id="UP001595555"/>
    </source>
</evidence>
<organism evidence="9 10">
    <name type="scientific">Cellvibrio fontiphilus</name>
    <dbReference type="NCBI Taxonomy" id="1815559"/>
    <lineage>
        <taxon>Bacteria</taxon>
        <taxon>Pseudomonadati</taxon>
        <taxon>Pseudomonadota</taxon>
        <taxon>Gammaproteobacteria</taxon>
        <taxon>Cellvibrionales</taxon>
        <taxon>Cellvibrionaceae</taxon>
        <taxon>Cellvibrio</taxon>
    </lineage>
</organism>
<comment type="caution">
    <text evidence="9">The sequence shown here is derived from an EMBL/GenBank/DDBJ whole genome shotgun (WGS) entry which is preliminary data.</text>
</comment>
<dbReference type="InterPro" id="IPR013320">
    <property type="entry name" value="ConA-like_dom_sf"/>
</dbReference>
<keyword evidence="10" id="KW-1185">Reference proteome</keyword>
<evidence type="ECO:0000313" key="9">
    <source>
        <dbReference type="EMBL" id="MFC3116159.1"/>
    </source>
</evidence>
<dbReference type="PROSITE" id="PS51257">
    <property type="entry name" value="PROKAR_LIPOPROTEIN"/>
    <property type="match status" value="1"/>
</dbReference>
<dbReference type="SMART" id="SM00560">
    <property type="entry name" value="LamGL"/>
    <property type="match status" value="2"/>
</dbReference>
<evidence type="ECO:0000256" key="5">
    <source>
        <dbReference type="ARBA" id="ARBA00023157"/>
    </source>
</evidence>
<dbReference type="InterPro" id="IPR023296">
    <property type="entry name" value="Glyco_hydro_beta-prop_sf"/>
</dbReference>
<dbReference type="PANTHER" id="PTHR43301">
    <property type="entry name" value="ARABINAN ENDO-1,5-ALPHA-L-ARABINOSIDASE"/>
    <property type="match status" value="1"/>
</dbReference>
<evidence type="ECO:0000256" key="6">
    <source>
        <dbReference type="ARBA" id="ARBA00023295"/>
    </source>
</evidence>
<feature type="domain" description="LamG-like jellyroll fold" evidence="8">
    <location>
        <begin position="679"/>
        <end position="809"/>
    </location>
</feature>
<comment type="similarity">
    <text evidence="2">Belongs to the glycosyl hydrolase 43 family.</text>
</comment>
<dbReference type="Pfam" id="PF04616">
    <property type="entry name" value="Glyco_hydro_43"/>
    <property type="match status" value="1"/>
</dbReference>
<dbReference type="SUPFAM" id="SSF75005">
    <property type="entry name" value="Arabinanase/levansucrase/invertase"/>
    <property type="match status" value="1"/>
</dbReference>
<dbReference type="Proteomes" id="UP001595555">
    <property type="component" value="Unassembled WGS sequence"/>
</dbReference>
<dbReference type="SUPFAM" id="SSF49899">
    <property type="entry name" value="Concanavalin A-like lectins/glucanases"/>
    <property type="match status" value="2"/>
</dbReference>
<proteinExistence type="inferred from homology"/>
<dbReference type="InterPro" id="IPR006558">
    <property type="entry name" value="LamG-like"/>
</dbReference>
<dbReference type="Gene3D" id="2.40.128.10">
    <property type="match status" value="1"/>
</dbReference>
<dbReference type="Pfam" id="PF16369">
    <property type="entry name" value="GH43_C"/>
    <property type="match status" value="1"/>
</dbReference>
<dbReference type="Pfam" id="PF20578">
    <property type="entry name" value="aBig_2"/>
    <property type="match status" value="2"/>
</dbReference>
<dbReference type="InterPro" id="IPR050727">
    <property type="entry name" value="GH43_arabinanases"/>
</dbReference>
<evidence type="ECO:0000256" key="1">
    <source>
        <dbReference type="ARBA" id="ARBA00004834"/>
    </source>
</evidence>
<keyword evidence="5" id="KW-1015">Disulfide bond</keyword>
<evidence type="ECO:0000256" key="3">
    <source>
        <dbReference type="ARBA" id="ARBA00022729"/>
    </source>
</evidence>
<dbReference type="InterPro" id="IPR032291">
    <property type="entry name" value="Abn2_C"/>
</dbReference>
<name>A0ABV7FF06_9GAMM</name>
<evidence type="ECO:0000256" key="4">
    <source>
        <dbReference type="ARBA" id="ARBA00022801"/>
    </source>
</evidence>
<dbReference type="PANTHER" id="PTHR43301:SF3">
    <property type="entry name" value="ARABINAN ENDO-1,5-ALPHA-L-ARABINOSIDASE A-RELATED"/>
    <property type="match status" value="1"/>
</dbReference>
<protein>
    <submittedName>
        <fullName evidence="9">LamG-like jellyroll fold domain-containing protein</fullName>
    </submittedName>
</protein>
<feature type="domain" description="LamG-like jellyroll fold" evidence="8">
    <location>
        <begin position="976"/>
        <end position="1108"/>
    </location>
</feature>
<dbReference type="Gene3D" id="2.60.40.1080">
    <property type="match status" value="1"/>
</dbReference>
<dbReference type="CDD" id="cd18832">
    <property type="entry name" value="GH43_GsAbnA-like"/>
    <property type="match status" value="1"/>
</dbReference>
<dbReference type="InterPro" id="IPR006710">
    <property type="entry name" value="Glyco_hydro_43"/>
</dbReference>
<keyword evidence="3 7" id="KW-0732">Signal</keyword>
<keyword evidence="4" id="KW-0378">Hydrolase</keyword>
<dbReference type="Gene3D" id="2.60.120.200">
    <property type="match status" value="2"/>
</dbReference>
<evidence type="ECO:0000256" key="2">
    <source>
        <dbReference type="ARBA" id="ARBA00009865"/>
    </source>
</evidence>
<feature type="signal peptide" evidence="7">
    <location>
        <begin position="1"/>
        <end position="17"/>
    </location>
</feature>
<evidence type="ECO:0000256" key="7">
    <source>
        <dbReference type="SAM" id="SignalP"/>
    </source>
</evidence>
<keyword evidence="6" id="KW-0326">Glycosidase</keyword>
<sequence>MKLHKLALLMTSAMLVAACGGGSGNKGSEIPENVIPENVNHPDPTANASAIAYNDMAVHDPSVVKAADGTYYVFGSHLAAAKSTDLMTWTRVADGVDNQNPLFNTYASQAAEGIAWSDGYVGSWAADVIQAPNGKYWFYYNHCAQAEANNGECWNRSYLGLAEADSVEGPYVNKGVFLRSGYRNAGEFTQFPLDNGQTKWDGAVDPNVIDPAAFYDKNNELWMVYGSYSGGIFILKMDKTTGKPVAGQGYGKQLAGGGFAAIEGSFIVYNPDADYYYMFTSIGGFNAAGGYNIRVSRSKNPDGPYLDAAGNDMLLAKNTTETLSKYGVKLMGGFNFVSEVGDVGDSWGYLAPGHNSAYYDAATKKTLLFTHTRFPNRGEQHSVRVHEMWVNKDGWLVASPQRYAPITGTNIVDANDLVGDYRFINHGLDTNSVGHDSVYIRLNSDRTITGEVSGYYRLSDTDNKRITLVLGSDTYEGVMAWQWDDAVKKLVPTFSAVSSKGVSVWGSQLGARTTTESLAAIADALTMPAEYVDPTMTLPLRGTRAAKITWTSSNPSIINIKRDKKTGELTGMAKVNRPSATAGDQNVTLTATITLNGQTQTKTMVVKVMALRLVPANAQFKFDGDLTDSTGTFAAASPTGDRIFNTGGTAAYAQGVDGQAINLNGTYGVLLPQGLISNHEYTVSFWLKPSVITAFSTAFFGAVDTEQWLSFLPQSWNGGTMLWGRVPQWYDGIAGLRVPEGEWTHMVFSVNKGEASIYINGVKKHSGQNFGDLFTGKNALFALGVNYWDLPLNGVIDDLKVYNKVLTPEEVALMDPGSRPAAEVLELAAAELSLGDLSALKDDIDLPLAGPYTTAVAWTSSKPSVIDNIGTVTQPSATEPDATATLTATISYGGMSVTKAFDVVVKSKAPPVPFAVFSFEDNLSEANGDHAEGVVVGNRVNVAGGQVSYVEGAKGKALVLDGTSGVLLPNNLINDHSYSISIWLNLTAGTQYTPAFFGWATDASWISVVPRGPGDAQNTMLWSGTAWYDGTFNTKIATGVWSHLVMVVENGKLTTYINGVQTSTMAGFPDVFTPAGDTRFALGVNLWDVPYNGQIDELKIYDDVLTADDVTIIHAQDKAQ</sequence>
<dbReference type="RefSeq" id="WP_378119155.1">
    <property type="nucleotide sequence ID" value="NZ_JBHRTF010000004.1"/>
</dbReference>
<dbReference type="Pfam" id="PF13385">
    <property type="entry name" value="Laminin_G_3"/>
    <property type="match status" value="2"/>
</dbReference>
<comment type="pathway">
    <text evidence="1">Glycan metabolism; L-arabinan degradation.</text>
</comment>